<dbReference type="OrthoDB" id="280692at2"/>
<dbReference type="SMART" id="SM00855">
    <property type="entry name" value="PGAM"/>
    <property type="match status" value="1"/>
</dbReference>
<dbReference type="RefSeq" id="WP_075978701.1">
    <property type="nucleotide sequence ID" value="NZ_MKQR01000032.1"/>
</dbReference>
<keyword evidence="2" id="KW-1185">Reference proteome</keyword>
<sequence length="220" mass="22904">MSAVYLLRHGQASFGAEDYDVLSPTGELQAKVLGEELRARGVVPDQAWSGTLSRQRATASIALAAAGLDVEVGQDARWDEYDHIGLVTALAQREDVAPPTSPREFQAVLDWALRDWVAGSAAGPAGAFEDFSGGAFDALTEVAQGLGSGGVAVVFTSGGVIASLCSRLLGLSGAAVVALNRVVVNAAVTKVVHGRAGASLVSFNEHGHFEGDKRELLTYR</sequence>
<reference evidence="1 2" key="1">
    <citation type="submission" date="2016-10" db="EMBL/GenBank/DDBJ databases">
        <title>The Draft Genome Sequence of Actinokineospora bangkokensis 44EHWT reveals the biosynthetic pathway of antifungal compounds Thailandins with unusual extender unit butylmalonyl-CoA.</title>
        <authorList>
            <person name="Greule A."/>
            <person name="Intra B."/>
            <person name="Flemming S."/>
            <person name="Rommel M.G."/>
            <person name="Panbangred W."/>
            <person name="Bechthold A."/>
        </authorList>
    </citation>
    <scope>NUCLEOTIDE SEQUENCE [LARGE SCALE GENOMIC DNA]</scope>
    <source>
        <strain evidence="1 2">44EHW</strain>
    </source>
</reference>
<dbReference type="Gene3D" id="3.40.50.1240">
    <property type="entry name" value="Phosphoglycerate mutase-like"/>
    <property type="match status" value="1"/>
</dbReference>
<dbReference type="AlphaFoldDB" id="A0A1Q9LBW5"/>
<dbReference type="InterPro" id="IPR013078">
    <property type="entry name" value="His_Pase_superF_clade-1"/>
</dbReference>
<protein>
    <recommendedName>
        <fullName evidence="3">Histidine phosphatase family protein</fullName>
    </recommendedName>
</protein>
<dbReference type="STRING" id="1193682.BJP25_05410"/>
<organism evidence="1 2">
    <name type="scientific">Actinokineospora bangkokensis</name>
    <dbReference type="NCBI Taxonomy" id="1193682"/>
    <lineage>
        <taxon>Bacteria</taxon>
        <taxon>Bacillati</taxon>
        <taxon>Actinomycetota</taxon>
        <taxon>Actinomycetes</taxon>
        <taxon>Pseudonocardiales</taxon>
        <taxon>Pseudonocardiaceae</taxon>
        <taxon>Actinokineospora</taxon>
    </lineage>
</organism>
<dbReference type="EMBL" id="MKQR01000032">
    <property type="protein sequence ID" value="OLR89518.1"/>
    <property type="molecule type" value="Genomic_DNA"/>
</dbReference>
<evidence type="ECO:0000313" key="1">
    <source>
        <dbReference type="EMBL" id="OLR89518.1"/>
    </source>
</evidence>
<gene>
    <name evidence="1" type="ORF">BJP25_05410</name>
</gene>
<name>A0A1Q9LBW5_9PSEU</name>
<comment type="caution">
    <text evidence="1">The sequence shown here is derived from an EMBL/GenBank/DDBJ whole genome shotgun (WGS) entry which is preliminary data.</text>
</comment>
<dbReference type="Proteomes" id="UP000186040">
    <property type="component" value="Unassembled WGS sequence"/>
</dbReference>
<accession>A0A1Q9LBW5</accession>
<dbReference type="InterPro" id="IPR029033">
    <property type="entry name" value="His_PPase_superfam"/>
</dbReference>
<evidence type="ECO:0008006" key="3">
    <source>
        <dbReference type="Google" id="ProtNLM"/>
    </source>
</evidence>
<dbReference type="CDD" id="cd07067">
    <property type="entry name" value="HP_PGM_like"/>
    <property type="match status" value="1"/>
</dbReference>
<proteinExistence type="predicted"/>
<evidence type="ECO:0000313" key="2">
    <source>
        <dbReference type="Proteomes" id="UP000186040"/>
    </source>
</evidence>
<dbReference type="SUPFAM" id="SSF53254">
    <property type="entry name" value="Phosphoglycerate mutase-like"/>
    <property type="match status" value="1"/>
</dbReference>
<dbReference type="Pfam" id="PF00300">
    <property type="entry name" value="His_Phos_1"/>
    <property type="match status" value="1"/>
</dbReference>